<dbReference type="OrthoDB" id="10013407at2759"/>
<proteinExistence type="inferred from homology"/>
<evidence type="ECO:0000313" key="9">
    <source>
        <dbReference type="EMBL" id="ORY74780.1"/>
    </source>
</evidence>
<evidence type="ECO:0000256" key="7">
    <source>
        <dbReference type="RuleBase" id="RU361240"/>
    </source>
</evidence>
<evidence type="ECO:0000256" key="3">
    <source>
        <dbReference type="ARBA" id="ARBA00022670"/>
    </source>
</evidence>
<dbReference type="STRING" id="106004.A0A1Y2ET94"/>
<dbReference type="SUPFAM" id="SSF53187">
    <property type="entry name" value="Zn-dependent exopeptidases"/>
    <property type="match status" value="1"/>
</dbReference>
<dbReference type="Proteomes" id="UP000193467">
    <property type="component" value="Unassembled WGS sequence"/>
</dbReference>
<dbReference type="GO" id="GO:0046872">
    <property type="term" value="F:metal ion binding"/>
    <property type="evidence" value="ECO:0007669"/>
    <property type="project" value="UniProtKB-KW"/>
</dbReference>
<gene>
    <name evidence="9" type="ORF">BCR35DRAFT_268244</name>
</gene>
<evidence type="ECO:0000259" key="8">
    <source>
        <dbReference type="Pfam" id="PF04389"/>
    </source>
</evidence>
<evidence type="ECO:0000256" key="5">
    <source>
        <dbReference type="ARBA" id="ARBA00022801"/>
    </source>
</evidence>
<keyword evidence="5 7" id="KW-0378">Hydrolase</keyword>
<dbReference type="GO" id="GO:0006508">
    <property type="term" value="P:proteolysis"/>
    <property type="evidence" value="ECO:0007669"/>
    <property type="project" value="UniProtKB-KW"/>
</dbReference>
<dbReference type="PANTHER" id="PTHR12147">
    <property type="entry name" value="METALLOPEPTIDASE M28 FAMILY MEMBER"/>
    <property type="match status" value="1"/>
</dbReference>
<dbReference type="InParanoid" id="A0A1Y2ET94"/>
<keyword evidence="6 7" id="KW-0862">Zinc</keyword>
<comment type="similarity">
    <text evidence="2">Belongs to the peptidase M28 family. M28B subfamily.</text>
</comment>
<protein>
    <recommendedName>
        <fullName evidence="7">Peptide hydrolase</fullName>
        <ecNumber evidence="7">3.4.-.-</ecNumber>
    </recommendedName>
</protein>
<evidence type="ECO:0000313" key="10">
    <source>
        <dbReference type="Proteomes" id="UP000193467"/>
    </source>
</evidence>
<dbReference type="EMBL" id="MCGR01000040">
    <property type="protein sequence ID" value="ORY74780.1"/>
    <property type="molecule type" value="Genomic_DNA"/>
</dbReference>
<keyword evidence="3 7" id="KW-0645">Protease</keyword>
<dbReference type="Pfam" id="PF04389">
    <property type="entry name" value="Peptidase_M28"/>
    <property type="match status" value="1"/>
</dbReference>
<dbReference type="AlphaFoldDB" id="A0A1Y2ET94"/>
<evidence type="ECO:0000256" key="1">
    <source>
        <dbReference type="ARBA" id="ARBA00001947"/>
    </source>
</evidence>
<evidence type="ECO:0000256" key="4">
    <source>
        <dbReference type="ARBA" id="ARBA00022723"/>
    </source>
</evidence>
<evidence type="ECO:0000256" key="2">
    <source>
        <dbReference type="ARBA" id="ARBA00005634"/>
    </source>
</evidence>
<dbReference type="InterPro" id="IPR007484">
    <property type="entry name" value="Peptidase_M28"/>
</dbReference>
<organism evidence="9 10">
    <name type="scientific">Leucosporidium creatinivorum</name>
    <dbReference type="NCBI Taxonomy" id="106004"/>
    <lineage>
        <taxon>Eukaryota</taxon>
        <taxon>Fungi</taxon>
        <taxon>Dikarya</taxon>
        <taxon>Basidiomycota</taxon>
        <taxon>Pucciniomycotina</taxon>
        <taxon>Microbotryomycetes</taxon>
        <taxon>Leucosporidiales</taxon>
        <taxon>Leucosporidium</taxon>
    </lineage>
</organism>
<comment type="caution">
    <text evidence="9">The sequence shown here is derived from an EMBL/GenBank/DDBJ whole genome shotgun (WGS) entry which is preliminary data.</text>
</comment>
<reference evidence="9 10" key="1">
    <citation type="submission" date="2016-07" db="EMBL/GenBank/DDBJ databases">
        <title>Pervasive Adenine N6-methylation of Active Genes in Fungi.</title>
        <authorList>
            <consortium name="DOE Joint Genome Institute"/>
            <person name="Mondo S.J."/>
            <person name="Dannebaum R.O."/>
            <person name="Kuo R.C."/>
            <person name="Labutti K."/>
            <person name="Haridas S."/>
            <person name="Kuo A."/>
            <person name="Salamov A."/>
            <person name="Ahrendt S.R."/>
            <person name="Lipzen A."/>
            <person name="Sullivan W."/>
            <person name="Andreopoulos W.B."/>
            <person name="Clum A."/>
            <person name="Lindquist E."/>
            <person name="Daum C."/>
            <person name="Ramamoorthy G.K."/>
            <person name="Gryganskyi A."/>
            <person name="Culley D."/>
            <person name="Magnuson J.K."/>
            <person name="James T.Y."/>
            <person name="O'Malley M.A."/>
            <person name="Stajich J.E."/>
            <person name="Spatafora J.W."/>
            <person name="Visel A."/>
            <person name="Grigoriev I.V."/>
        </authorList>
    </citation>
    <scope>NUCLEOTIDE SEQUENCE [LARGE SCALE GENOMIC DNA]</scope>
    <source>
        <strain evidence="9 10">62-1032</strain>
    </source>
</reference>
<name>A0A1Y2ET94_9BASI</name>
<feature type="domain" description="Peptidase M28" evidence="8">
    <location>
        <begin position="134"/>
        <end position="317"/>
    </location>
</feature>
<accession>A0A1Y2ET94</accession>
<sequence length="339" mass="37063">MVAISEEPLPAPSAAETALGAVDGPTVPSRDVARIQDHLDGLRFSPLISTLLSTFRKKDFVPDVRYLSGEDQSAAVSDDERWVSRHSMSEGAIKASNWLLQRFRLYGFVCEQHTFLPGFAPMVECQLPGTGDQDGKEANETVIIGAHFDSRGSFGYPTAPGADDDGSGTSLLLALARHIYEHRLTFSRKVVLAAFAGEEQGLLGSKFYAQKLRKEKEDVVLMIQVDMIGYRRGGEPLQLARPDLIGLPEAAFLVGNVSEIYVPQLQVGYTPACCSDHSSFVDNHYAATWVFERNGAIADPCYHNSCDLSKRPNYSFEQIHATSSVVLATLLEVAGFAFV</sequence>
<dbReference type="PANTHER" id="PTHR12147:SF26">
    <property type="entry name" value="PEPTIDASE M28 DOMAIN-CONTAINING PROTEIN"/>
    <property type="match status" value="1"/>
</dbReference>
<dbReference type="InterPro" id="IPR045175">
    <property type="entry name" value="M28_fam"/>
</dbReference>
<keyword evidence="4 7" id="KW-0479">Metal-binding</keyword>
<dbReference type="GO" id="GO:0008235">
    <property type="term" value="F:metalloexopeptidase activity"/>
    <property type="evidence" value="ECO:0007669"/>
    <property type="project" value="InterPro"/>
</dbReference>
<keyword evidence="10" id="KW-1185">Reference proteome</keyword>
<comment type="cofactor">
    <cofactor evidence="1">
        <name>Zn(2+)</name>
        <dbReference type="ChEBI" id="CHEBI:29105"/>
    </cofactor>
</comment>
<evidence type="ECO:0000256" key="6">
    <source>
        <dbReference type="ARBA" id="ARBA00022833"/>
    </source>
</evidence>
<dbReference type="Gene3D" id="3.40.630.10">
    <property type="entry name" value="Zn peptidases"/>
    <property type="match status" value="1"/>
</dbReference>
<dbReference type="EC" id="3.4.-.-" evidence="7"/>